<sequence>MEALVLDHLLVHLYRNLADCLLVYITYLLLANSWAISGERRRKLDIYQRHLSKKQLYCNKTHFESVTQQGIFICI</sequence>
<dbReference type="Proteomes" id="UP001196413">
    <property type="component" value="Unassembled WGS sequence"/>
</dbReference>
<comment type="caution">
    <text evidence="2">The sequence shown here is derived from an EMBL/GenBank/DDBJ whole genome shotgun (WGS) entry which is preliminary data.</text>
</comment>
<keyword evidence="1" id="KW-1133">Transmembrane helix</keyword>
<accession>A0AAD5WEG2</accession>
<evidence type="ECO:0000256" key="1">
    <source>
        <dbReference type="SAM" id="Phobius"/>
    </source>
</evidence>
<proteinExistence type="predicted"/>
<feature type="transmembrane region" description="Helical" evidence="1">
    <location>
        <begin position="16"/>
        <end position="36"/>
    </location>
</feature>
<evidence type="ECO:0000313" key="2">
    <source>
        <dbReference type="EMBL" id="KAJ1367147.1"/>
    </source>
</evidence>
<gene>
    <name evidence="2" type="ORF">KIN20_028001</name>
</gene>
<dbReference type="AlphaFoldDB" id="A0AAD5WEG2"/>
<protein>
    <submittedName>
        <fullName evidence="2">Uncharacterized protein</fullName>
    </submittedName>
</protein>
<dbReference type="EMBL" id="JAHQIW010005787">
    <property type="protein sequence ID" value="KAJ1367147.1"/>
    <property type="molecule type" value="Genomic_DNA"/>
</dbReference>
<keyword evidence="1" id="KW-0812">Transmembrane</keyword>
<keyword evidence="1" id="KW-0472">Membrane</keyword>
<evidence type="ECO:0000313" key="3">
    <source>
        <dbReference type="Proteomes" id="UP001196413"/>
    </source>
</evidence>
<keyword evidence="3" id="KW-1185">Reference proteome</keyword>
<reference evidence="2" key="1">
    <citation type="submission" date="2021-06" db="EMBL/GenBank/DDBJ databases">
        <title>Parelaphostrongylus tenuis whole genome reference sequence.</title>
        <authorList>
            <person name="Garwood T.J."/>
            <person name="Larsen P.A."/>
            <person name="Fountain-Jones N.M."/>
            <person name="Garbe J.R."/>
            <person name="Macchietto M.G."/>
            <person name="Kania S.A."/>
            <person name="Gerhold R.W."/>
            <person name="Richards J.E."/>
            <person name="Wolf T.M."/>
        </authorList>
    </citation>
    <scope>NUCLEOTIDE SEQUENCE</scope>
    <source>
        <strain evidence="2">MNPRO001-30</strain>
        <tissue evidence="2">Meninges</tissue>
    </source>
</reference>
<organism evidence="2 3">
    <name type="scientific">Parelaphostrongylus tenuis</name>
    <name type="common">Meningeal worm</name>
    <dbReference type="NCBI Taxonomy" id="148309"/>
    <lineage>
        <taxon>Eukaryota</taxon>
        <taxon>Metazoa</taxon>
        <taxon>Ecdysozoa</taxon>
        <taxon>Nematoda</taxon>
        <taxon>Chromadorea</taxon>
        <taxon>Rhabditida</taxon>
        <taxon>Rhabditina</taxon>
        <taxon>Rhabditomorpha</taxon>
        <taxon>Strongyloidea</taxon>
        <taxon>Metastrongylidae</taxon>
        <taxon>Parelaphostrongylus</taxon>
    </lineage>
</organism>
<name>A0AAD5WEG2_PARTN</name>